<evidence type="ECO:0000313" key="4">
    <source>
        <dbReference type="Proteomes" id="UP000578030"/>
    </source>
</evidence>
<organism evidence="3 4">
    <name type="scientific">Gluconacetobacter tumulisoli</name>
    <dbReference type="NCBI Taxonomy" id="1286189"/>
    <lineage>
        <taxon>Bacteria</taxon>
        <taxon>Pseudomonadati</taxon>
        <taxon>Pseudomonadota</taxon>
        <taxon>Alphaproteobacteria</taxon>
        <taxon>Acetobacterales</taxon>
        <taxon>Acetobacteraceae</taxon>
        <taxon>Gluconacetobacter</taxon>
    </lineage>
</organism>
<name>A0A7W4PLX4_9PROT</name>
<sequence length="307" mass="31345">MRLSRRTARLSLLLLLACPLLPLAACDETPPQTSFAPLHYDYLPVLHLNVGTVTTVDNGQPGSVPGDISGRAPTPPDQALLRMAADRLMAVGNAGSAIFTIDGASILHLPGGVLDGRMDVHLDIVTANGQHAGYAEAHVRRTFRPSSSDGDGNADTQAHLYTLTSQMMQDMNVELEFQVRHHLADWLVETSGAASTSAIQQQALGLPGAQPPATPDLVAPAAAAPPVPPAAVPATPAAPAVPASPPAGDVPDAVFPTGAPSDAVPATPAAPRTMSPQPGYLTLPPGTPSTSSTTPNATTGTTANGGY</sequence>
<keyword evidence="4" id="KW-1185">Reference proteome</keyword>
<accession>A0A7W4PLX4</accession>
<feature type="region of interest" description="Disordered" evidence="1">
    <location>
        <begin position="204"/>
        <end position="307"/>
    </location>
</feature>
<keyword evidence="2" id="KW-0732">Signal</keyword>
<feature type="compositionally biased region" description="Low complexity" evidence="1">
    <location>
        <begin position="278"/>
        <end position="307"/>
    </location>
</feature>
<dbReference type="AlphaFoldDB" id="A0A7W4PLX4"/>
<dbReference type="Proteomes" id="UP000578030">
    <property type="component" value="Unassembled WGS sequence"/>
</dbReference>
<gene>
    <name evidence="3" type="ORF">HLH28_15340</name>
</gene>
<comment type="caution">
    <text evidence="3">The sequence shown here is derived from an EMBL/GenBank/DDBJ whole genome shotgun (WGS) entry which is preliminary data.</text>
</comment>
<evidence type="ECO:0000313" key="3">
    <source>
        <dbReference type="EMBL" id="MBB2202927.1"/>
    </source>
</evidence>
<feature type="chain" id="PRO_5030741324" evidence="2">
    <location>
        <begin position="25"/>
        <end position="307"/>
    </location>
</feature>
<dbReference type="RefSeq" id="WP_182960765.1">
    <property type="nucleotide sequence ID" value="NZ_JABEQM010000015.1"/>
</dbReference>
<dbReference type="EMBL" id="JABEQM010000015">
    <property type="protein sequence ID" value="MBB2202927.1"/>
    <property type="molecule type" value="Genomic_DNA"/>
</dbReference>
<proteinExistence type="predicted"/>
<feature type="compositionally biased region" description="Low complexity" evidence="1">
    <location>
        <begin position="232"/>
        <end position="254"/>
    </location>
</feature>
<protein>
    <submittedName>
        <fullName evidence="3">Uncharacterized protein</fullName>
    </submittedName>
</protein>
<evidence type="ECO:0000256" key="2">
    <source>
        <dbReference type="SAM" id="SignalP"/>
    </source>
</evidence>
<reference evidence="3 4" key="1">
    <citation type="submission" date="2020-04" db="EMBL/GenBank/DDBJ databases">
        <title>Description of novel Gluconacetobacter.</title>
        <authorList>
            <person name="Sombolestani A."/>
        </authorList>
    </citation>
    <scope>NUCLEOTIDE SEQUENCE [LARGE SCALE GENOMIC DNA]</scope>
    <source>
        <strain evidence="3 4">LMG 27802</strain>
    </source>
</reference>
<evidence type="ECO:0000256" key="1">
    <source>
        <dbReference type="SAM" id="MobiDB-lite"/>
    </source>
</evidence>
<feature type="signal peptide" evidence="2">
    <location>
        <begin position="1"/>
        <end position="24"/>
    </location>
</feature>